<evidence type="ECO:0000256" key="3">
    <source>
        <dbReference type="PROSITE-ProRule" id="PRU00169"/>
    </source>
</evidence>
<dbReference type="SMART" id="SM00052">
    <property type="entry name" value="EAL"/>
    <property type="match status" value="1"/>
</dbReference>
<dbReference type="PROSITE" id="PS50110">
    <property type="entry name" value="RESPONSE_REGULATORY"/>
    <property type="match status" value="1"/>
</dbReference>
<dbReference type="CDD" id="cd01948">
    <property type="entry name" value="EAL"/>
    <property type="match status" value="1"/>
</dbReference>
<feature type="domain" description="PAS" evidence="5">
    <location>
        <begin position="459"/>
        <end position="502"/>
    </location>
</feature>
<dbReference type="InterPro" id="IPR043128">
    <property type="entry name" value="Rev_trsase/Diguanyl_cyclase"/>
</dbReference>
<dbReference type="SUPFAM" id="SSF141868">
    <property type="entry name" value="EAL domain-like"/>
    <property type="match status" value="1"/>
</dbReference>
<dbReference type="SMART" id="SM00086">
    <property type="entry name" value="PAC"/>
    <property type="match status" value="2"/>
</dbReference>
<dbReference type="InterPro" id="IPR029787">
    <property type="entry name" value="Nucleotide_cyclase"/>
</dbReference>
<dbReference type="SUPFAM" id="SSF55781">
    <property type="entry name" value="GAF domain-like"/>
    <property type="match status" value="1"/>
</dbReference>
<protein>
    <submittedName>
        <fullName evidence="9">EAL domain-containing protein</fullName>
    </submittedName>
</protein>
<dbReference type="InterPro" id="IPR001633">
    <property type="entry name" value="EAL_dom"/>
</dbReference>
<dbReference type="PROSITE" id="PS50112">
    <property type="entry name" value="PAS"/>
    <property type="match status" value="1"/>
</dbReference>
<dbReference type="SMART" id="SM00267">
    <property type="entry name" value="GGDEF"/>
    <property type="match status" value="1"/>
</dbReference>
<dbReference type="InterPro" id="IPR000700">
    <property type="entry name" value="PAS-assoc_C"/>
</dbReference>
<dbReference type="Proteomes" id="UP001230986">
    <property type="component" value="Unassembled WGS sequence"/>
</dbReference>
<dbReference type="CDD" id="cd01949">
    <property type="entry name" value="GGDEF"/>
    <property type="match status" value="1"/>
</dbReference>
<dbReference type="SMART" id="SM00448">
    <property type="entry name" value="REC"/>
    <property type="match status" value="1"/>
</dbReference>
<dbReference type="InterPro" id="IPR029016">
    <property type="entry name" value="GAF-like_dom_sf"/>
</dbReference>
<dbReference type="Pfam" id="PF00072">
    <property type="entry name" value="Response_reg"/>
    <property type="match status" value="1"/>
</dbReference>
<evidence type="ECO:0000256" key="2">
    <source>
        <dbReference type="ARBA" id="ARBA00022777"/>
    </source>
</evidence>
<dbReference type="InterPro" id="IPR003018">
    <property type="entry name" value="GAF"/>
</dbReference>
<dbReference type="InterPro" id="IPR000014">
    <property type="entry name" value="PAS"/>
</dbReference>
<evidence type="ECO:0000256" key="1">
    <source>
        <dbReference type="ARBA" id="ARBA00022679"/>
    </source>
</evidence>
<feature type="domain" description="GGDEF" evidence="8">
    <location>
        <begin position="647"/>
        <end position="791"/>
    </location>
</feature>
<dbReference type="InterPro" id="IPR035919">
    <property type="entry name" value="EAL_sf"/>
</dbReference>
<dbReference type="Pfam" id="PF00563">
    <property type="entry name" value="EAL"/>
    <property type="match status" value="1"/>
</dbReference>
<feature type="domain" description="EAL" evidence="7">
    <location>
        <begin position="800"/>
        <end position="1072"/>
    </location>
</feature>
<dbReference type="PANTHER" id="PTHR44757">
    <property type="entry name" value="DIGUANYLATE CYCLASE DGCP"/>
    <property type="match status" value="1"/>
</dbReference>
<dbReference type="NCBIfam" id="TIGR00229">
    <property type="entry name" value="sensory_box"/>
    <property type="match status" value="2"/>
</dbReference>
<reference evidence="9 10" key="1">
    <citation type="submission" date="2023-06" db="EMBL/GenBank/DDBJ databases">
        <title>Whole genome sequence of Oscillatoria calcuttensis NRMC-F 0142.</title>
        <authorList>
            <person name="Shakena Fathima T."/>
            <person name="Muralitharan G."/>
            <person name="Thajuddin N."/>
        </authorList>
    </citation>
    <scope>NUCLEOTIDE SEQUENCE [LARGE SCALE GENOMIC DNA]</scope>
    <source>
        <strain evidence="9 10">NRMC-F 0142</strain>
    </source>
</reference>
<comment type="caution">
    <text evidence="9">The sequence shown here is derived from an EMBL/GenBank/DDBJ whole genome shotgun (WGS) entry which is preliminary data.</text>
</comment>
<dbReference type="InterPro" id="IPR001789">
    <property type="entry name" value="Sig_transdc_resp-reg_receiver"/>
</dbReference>
<dbReference type="Pfam" id="PF08448">
    <property type="entry name" value="PAS_4"/>
    <property type="match status" value="1"/>
</dbReference>
<keyword evidence="10" id="KW-1185">Reference proteome</keyword>
<dbReference type="InterPro" id="IPR000160">
    <property type="entry name" value="GGDEF_dom"/>
</dbReference>
<dbReference type="PANTHER" id="PTHR44757:SF2">
    <property type="entry name" value="BIOFILM ARCHITECTURE MAINTENANCE PROTEIN MBAA"/>
    <property type="match status" value="1"/>
</dbReference>
<feature type="domain" description="Response regulatory" evidence="4">
    <location>
        <begin position="9"/>
        <end position="132"/>
    </location>
</feature>
<dbReference type="SMART" id="SM00065">
    <property type="entry name" value="GAF"/>
    <property type="match status" value="1"/>
</dbReference>
<sequence>MTKIDRLLRILLVEDSEDDALLILRYLRRGGYQILFERVENRTAMQEALQRLNDLPDRPYWDIILADYFLPEFSATEALELLQQTGFDIPFIIVSGEIGEPAAVAAMKAGAHDYIIKGHLARLLPAVERECKEAAGRRERQSLERQARLLRSLIVAISETSNFSEALQVAISQVCELTGWHYGEAWIPNAEGSSLIACSAWYGENNPQIAQFHADSKALTFQPHQDIVGRIWQTQQAEWHQDISLLAPEVSGRSLKARQCGLRATLGVPILADGSEVHPTRQVLAVLVFFMFEARPADSSLVQLIGAVATQLGSVMQRKQAEEALRTQEHWLKTLINAVPELVSLQDDRGRWLVANDYTLKLLGLEEGQYQGLTHLQLAEQAKACQQTFLALDASDRQTWELRSLYKYEEAIAHPDGTSQLFDFTKVPLFNADGSRQGLVVVGRDITERKAMEEALRRAEAQYRNIFENAVEGIFQTTPEGYFLKANPALARICGYDSPEALIASITDIGQQLYVNPKQRAEFISAIQESDSVTNFEAMIYRRDPQSGMGDRQNVVWIVENARTVRDEQGNVLYYEGFVRDITERRMAEEKLRYYAFYDPLTGLPNRTLFLEELQQLLDSARAIASRRDSPIETLSQRCPTPVNSRPQFALLFLEISNYKVIKYSLGHLVADRLLSFIGQRLSDFIEQNPDCLHSSYLLARIGGDDFAILLKQVDAPETAIQLAQTLQALLKHPFQIEGREVFITAHLGIAFEQSDPFVQWNRPEDYLRAADTAMHHAKASGKGGYAVFTPSMHTGALWRLQLETDLRRSLDALLAQPQAESEFILHYQPIVLLATGQIVGFEALVRWKHPLRGLISPIEFIPLAEETGLIVPLSHWILWEACRQLKQWQYQGYTNLNLPQTPSLMMSVNLSGIQLDQGDLVECIDRILAETDLEGHCLKLEITESAIMATAVSTLSRLEQLKQRGIQLCIDDFGTGYSSLSRLHKLPIDTLKIDRSFVSGIEVEQNSCKLLATIVTLAESLGLDVIAEGVETPEQVNRLMALPGECKYGQGYLFSKPVDAMQAQKLLQQYQQA</sequence>
<dbReference type="CDD" id="cd00130">
    <property type="entry name" value="PAS"/>
    <property type="match status" value="2"/>
</dbReference>
<evidence type="ECO:0000259" key="4">
    <source>
        <dbReference type="PROSITE" id="PS50110"/>
    </source>
</evidence>
<dbReference type="PROSITE" id="PS50883">
    <property type="entry name" value="EAL"/>
    <property type="match status" value="1"/>
</dbReference>
<dbReference type="InterPro" id="IPR052155">
    <property type="entry name" value="Biofilm_reg_signaling"/>
</dbReference>
<keyword evidence="1" id="KW-0808">Transferase</keyword>
<name>A0ABT7M067_9CYAN</name>
<dbReference type="InterPro" id="IPR001610">
    <property type="entry name" value="PAC"/>
</dbReference>
<gene>
    <name evidence="9" type="ORF">QQ055_09340</name>
</gene>
<dbReference type="EMBL" id="JASVEJ010000036">
    <property type="protein sequence ID" value="MDL5057654.1"/>
    <property type="molecule type" value="Genomic_DNA"/>
</dbReference>
<dbReference type="InterPro" id="IPR011006">
    <property type="entry name" value="CheY-like_superfamily"/>
</dbReference>
<evidence type="ECO:0000313" key="10">
    <source>
        <dbReference type="Proteomes" id="UP001230986"/>
    </source>
</evidence>
<evidence type="ECO:0000313" key="9">
    <source>
        <dbReference type="EMBL" id="MDL5057654.1"/>
    </source>
</evidence>
<proteinExistence type="predicted"/>
<evidence type="ECO:0000259" key="8">
    <source>
        <dbReference type="PROSITE" id="PS50887"/>
    </source>
</evidence>
<dbReference type="CDD" id="cd00156">
    <property type="entry name" value="REC"/>
    <property type="match status" value="1"/>
</dbReference>
<organism evidence="9 10">
    <name type="scientific">Geitlerinema calcuttense NRMC-F 0142</name>
    <dbReference type="NCBI Taxonomy" id="2922238"/>
    <lineage>
        <taxon>Bacteria</taxon>
        <taxon>Bacillati</taxon>
        <taxon>Cyanobacteriota</taxon>
        <taxon>Cyanophyceae</taxon>
        <taxon>Geitlerinematales</taxon>
        <taxon>Geitlerinemataceae</taxon>
        <taxon>Geitlerinema</taxon>
    </lineage>
</organism>
<evidence type="ECO:0000259" key="5">
    <source>
        <dbReference type="PROSITE" id="PS50112"/>
    </source>
</evidence>
<dbReference type="RefSeq" id="WP_286004602.1">
    <property type="nucleotide sequence ID" value="NZ_JASVEJ010000036.1"/>
</dbReference>
<dbReference type="Gene3D" id="3.30.450.20">
    <property type="entry name" value="PAS domain"/>
    <property type="match status" value="2"/>
</dbReference>
<dbReference type="Pfam" id="PF00990">
    <property type="entry name" value="GGDEF"/>
    <property type="match status" value="1"/>
</dbReference>
<accession>A0ABT7M067</accession>
<feature type="domain" description="PAC" evidence="6">
    <location>
        <begin position="534"/>
        <end position="594"/>
    </location>
</feature>
<evidence type="ECO:0000259" key="6">
    <source>
        <dbReference type="PROSITE" id="PS50113"/>
    </source>
</evidence>
<dbReference type="PROSITE" id="PS50887">
    <property type="entry name" value="GGDEF"/>
    <property type="match status" value="1"/>
</dbReference>
<dbReference type="Gene3D" id="3.30.450.40">
    <property type="match status" value="1"/>
</dbReference>
<dbReference type="NCBIfam" id="TIGR00254">
    <property type="entry name" value="GGDEF"/>
    <property type="match status" value="1"/>
</dbReference>
<keyword evidence="3" id="KW-0597">Phosphoprotein</keyword>
<dbReference type="SUPFAM" id="SSF55073">
    <property type="entry name" value="Nucleotide cyclase"/>
    <property type="match status" value="1"/>
</dbReference>
<dbReference type="SUPFAM" id="SSF55785">
    <property type="entry name" value="PYP-like sensor domain (PAS domain)"/>
    <property type="match status" value="2"/>
</dbReference>
<keyword evidence="2" id="KW-0418">Kinase</keyword>
<dbReference type="PROSITE" id="PS50113">
    <property type="entry name" value="PAC"/>
    <property type="match status" value="2"/>
</dbReference>
<dbReference type="Pfam" id="PF13426">
    <property type="entry name" value="PAS_9"/>
    <property type="match status" value="1"/>
</dbReference>
<dbReference type="InterPro" id="IPR035965">
    <property type="entry name" value="PAS-like_dom_sf"/>
</dbReference>
<dbReference type="Gene3D" id="3.30.70.270">
    <property type="match status" value="1"/>
</dbReference>
<dbReference type="Gene3D" id="3.20.20.450">
    <property type="entry name" value="EAL domain"/>
    <property type="match status" value="1"/>
</dbReference>
<dbReference type="SUPFAM" id="SSF52172">
    <property type="entry name" value="CheY-like"/>
    <property type="match status" value="1"/>
</dbReference>
<evidence type="ECO:0000259" key="7">
    <source>
        <dbReference type="PROSITE" id="PS50883"/>
    </source>
</evidence>
<feature type="modified residue" description="4-aspartylphosphate" evidence="3">
    <location>
        <position position="67"/>
    </location>
</feature>
<dbReference type="InterPro" id="IPR013656">
    <property type="entry name" value="PAS_4"/>
</dbReference>
<dbReference type="Pfam" id="PF13185">
    <property type="entry name" value="GAF_2"/>
    <property type="match status" value="1"/>
</dbReference>
<feature type="domain" description="PAC" evidence="6">
    <location>
        <begin position="406"/>
        <end position="458"/>
    </location>
</feature>
<dbReference type="SMART" id="SM00091">
    <property type="entry name" value="PAS"/>
    <property type="match status" value="2"/>
</dbReference>
<dbReference type="Gene3D" id="3.40.50.2300">
    <property type="match status" value="1"/>
</dbReference>